<keyword evidence="2" id="KW-1185">Reference proteome</keyword>
<dbReference type="AlphaFoldDB" id="A0A9P6CK21"/>
<protein>
    <submittedName>
        <fullName evidence="1">Uncharacterized protein</fullName>
    </submittedName>
</protein>
<name>A0A9P6CK21_9AGAR</name>
<reference evidence="1" key="1">
    <citation type="submission" date="2020-11" db="EMBL/GenBank/DDBJ databases">
        <authorList>
            <consortium name="DOE Joint Genome Institute"/>
            <person name="Ahrendt S."/>
            <person name="Riley R."/>
            <person name="Andreopoulos W."/>
            <person name="Labutti K."/>
            <person name="Pangilinan J."/>
            <person name="Ruiz-Duenas F.J."/>
            <person name="Barrasa J.M."/>
            <person name="Sanchez-Garcia M."/>
            <person name="Camarero S."/>
            <person name="Miyauchi S."/>
            <person name="Serrano A."/>
            <person name="Linde D."/>
            <person name="Babiker R."/>
            <person name="Drula E."/>
            <person name="Ayuso-Fernandez I."/>
            <person name="Pacheco R."/>
            <person name="Padilla G."/>
            <person name="Ferreira P."/>
            <person name="Barriuso J."/>
            <person name="Kellner H."/>
            <person name="Castanera R."/>
            <person name="Alfaro M."/>
            <person name="Ramirez L."/>
            <person name="Pisabarro A.G."/>
            <person name="Kuo A."/>
            <person name="Tritt A."/>
            <person name="Lipzen A."/>
            <person name="He G."/>
            <person name="Yan M."/>
            <person name="Ng V."/>
            <person name="Cullen D."/>
            <person name="Martin F."/>
            <person name="Rosso M.-N."/>
            <person name="Henrissat B."/>
            <person name="Hibbett D."/>
            <person name="Martinez A.T."/>
            <person name="Grigoriev I.V."/>
        </authorList>
    </citation>
    <scope>NUCLEOTIDE SEQUENCE</scope>
    <source>
        <strain evidence="1">CBS 247.69</strain>
    </source>
</reference>
<evidence type="ECO:0000313" key="1">
    <source>
        <dbReference type="EMBL" id="KAF9469446.1"/>
    </source>
</evidence>
<dbReference type="Proteomes" id="UP000807353">
    <property type="component" value="Unassembled WGS sequence"/>
</dbReference>
<accession>A0A9P6CK21</accession>
<comment type="caution">
    <text evidence="1">The sequence shown here is derived from an EMBL/GenBank/DDBJ whole genome shotgun (WGS) entry which is preliminary data.</text>
</comment>
<evidence type="ECO:0000313" key="2">
    <source>
        <dbReference type="Proteomes" id="UP000807353"/>
    </source>
</evidence>
<dbReference type="EMBL" id="MU150230">
    <property type="protein sequence ID" value="KAF9469446.1"/>
    <property type="molecule type" value="Genomic_DNA"/>
</dbReference>
<organism evidence="1 2">
    <name type="scientific">Collybia nuda</name>
    <dbReference type="NCBI Taxonomy" id="64659"/>
    <lineage>
        <taxon>Eukaryota</taxon>
        <taxon>Fungi</taxon>
        <taxon>Dikarya</taxon>
        <taxon>Basidiomycota</taxon>
        <taxon>Agaricomycotina</taxon>
        <taxon>Agaricomycetes</taxon>
        <taxon>Agaricomycetidae</taxon>
        <taxon>Agaricales</taxon>
        <taxon>Tricholomatineae</taxon>
        <taxon>Clitocybaceae</taxon>
        <taxon>Collybia</taxon>
    </lineage>
</organism>
<proteinExistence type="predicted"/>
<gene>
    <name evidence="1" type="ORF">BDZ94DRAFT_1244487</name>
</gene>
<sequence length="61" mass="6980">MENVRVKGDVPALSQRVVRIVLKRSRDDFFARQCRLETIVLRVCTLSLPTIARLRPSKGNT</sequence>